<sequence length="172" mass="19064">MTWDDQTRDGRMTRDDRTAAEHRVIRLAVPGDLPAVERIVEAAYRPWAELIGIRPKPMDDDYAARIAAGRVHLLEEPEEGVAGLIVLVPEDGVLLVDNVAVVPGRHGRGLGRALLAFAETQARTAGLGALRLYTNALMGPNIALYERLGYQITERRRSGPRDVVFMTKRLDD</sequence>
<dbReference type="SUPFAM" id="SSF55729">
    <property type="entry name" value="Acyl-CoA N-acyltransferases (Nat)"/>
    <property type="match status" value="1"/>
</dbReference>
<dbReference type="InterPro" id="IPR000182">
    <property type="entry name" value="GNAT_dom"/>
</dbReference>
<dbReference type="Pfam" id="PF00583">
    <property type="entry name" value="Acetyltransf_1"/>
    <property type="match status" value="1"/>
</dbReference>
<proteinExistence type="predicted"/>
<protein>
    <submittedName>
        <fullName evidence="4">GNAT superfamily N-acetyltransferase</fullName>
    </submittedName>
</protein>
<reference evidence="4 5" key="1">
    <citation type="submission" date="2023-07" db="EMBL/GenBank/DDBJ databases">
        <title>Sequencing the genomes of 1000 actinobacteria strains.</title>
        <authorList>
            <person name="Klenk H.-P."/>
        </authorList>
    </citation>
    <scope>NUCLEOTIDE SEQUENCE [LARGE SCALE GENOMIC DNA]</scope>
    <source>
        <strain evidence="4 5">DSM 46740</strain>
    </source>
</reference>
<keyword evidence="5" id="KW-1185">Reference proteome</keyword>
<gene>
    <name evidence="4" type="ORF">J2853_005755</name>
</gene>
<dbReference type="RefSeq" id="WP_307563109.1">
    <property type="nucleotide sequence ID" value="NZ_JAUSQU010000001.1"/>
</dbReference>
<dbReference type="PANTHER" id="PTHR43877">
    <property type="entry name" value="AMINOALKYLPHOSPHONATE N-ACETYLTRANSFERASE-RELATED-RELATED"/>
    <property type="match status" value="1"/>
</dbReference>
<dbReference type="EMBL" id="JAUSQU010000001">
    <property type="protein sequence ID" value="MDP9846544.1"/>
    <property type="molecule type" value="Genomic_DNA"/>
</dbReference>
<dbReference type="CDD" id="cd04301">
    <property type="entry name" value="NAT_SF"/>
    <property type="match status" value="1"/>
</dbReference>
<dbReference type="InterPro" id="IPR016181">
    <property type="entry name" value="Acyl_CoA_acyltransferase"/>
</dbReference>
<feature type="domain" description="N-acetyltransferase" evidence="3">
    <location>
        <begin position="23"/>
        <end position="171"/>
    </location>
</feature>
<accession>A0ABT9QKG5</accession>
<dbReference type="Gene3D" id="3.40.630.30">
    <property type="match status" value="1"/>
</dbReference>
<dbReference type="InterPro" id="IPR050832">
    <property type="entry name" value="Bact_Acetyltransf"/>
</dbReference>
<evidence type="ECO:0000313" key="4">
    <source>
        <dbReference type="EMBL" id="MDP9846544.1"/>
    </source>
</evidence>
<evidence type="ECO:0000256" key="1">
    <source>
        <dbReference type="ARBA" id="ARBA00022679"/>
    </source>
</evidence>
<dbReference type="PANTHER" id="PTHR43877:SF2">
    <property type="entry name" value="AMINOALKYLPHOSPHONATE N-ACETYLTRANSFERASE-RELATED"/>
    <property type="match status" value="1"/>
</dbReference>
<dbReference type="Proteomes" id="UP001225356">
    <property type="component" value="Unassembled WGS sequence"/>
</dbReference>
<dbReference type="PROSITE" id="PS51186">
    <property type="entry name" value="GNAT"/>
    <property type="match status" value="1"/>
</dbReference>
<keyword evidence="1" id="KW-0808">Transferase</keyword>
<keyword evidence="2" id="KW-0012">Acyltransferase</keyword>
<evidence type="ECO:0000259" key="3">
    <source>
        <dbReference type="PROSITE" id="PS51186"/>
    </source>
</evidence>
<evidence type="ECO:0000256" key="2">
    <source>
        <dbReference type="ARBA" id="ARBA00023315"/>
    </source>
</evidence>
<comment type="caution">
    <text evidence="4">The sequence shown here is derived from an EMBL/GenBank/DDBJ whole genome shotgun (WGS) entry which is preliminary data.</text>
</comment>
<name>A0ABT9QKG5_9ACTN</name>
<organism evidence="4 5">
    <name type="scientific">Streptosporangium lutulentum</name>
    <dbReference type="NCBI Taxonomy" id="1461250"/>
    <lineage>
        <taxon>Bacteria</taxon>
        <taxon>Bacillati</taxon>
        <taxon>Actinomycetota</taxon>
        <taxon>Actinomycetes</taxon>
        <taxon>Streptosporangiales</taxon>
        <taxon>Streptosporangiaceae</taxon>
        <taxon>Streptosporangium</taxon>
    </lineage>
</organism>
<evidence type="ECO:0000313" key="5">
    <source>
        <dbReference type="Proteomes" id="UP001225356"/>
    </source>
</evidence>